<sequence length="188" mass="21075">MNKKMNLMYIPIILGTAREGRESEKVARFMLAKAAQFGLESEIIDVRDYRLPATDDSKTSEAAKRLKERVLRADGIVIVSPEYNHGYPGELKMMLDLLYAEYFGKPVGICGVSSGVFGGARMIEHLIATCVRFHMLPTGEVLYFPKVQDLFDESGAIKKEAYHRRAEKFYAVLAGYAERLGEGKDGRS</sequence>
<accession>A0ABT5X9H8</accession>
<dbReference type="RefSeq" id="WP_316967099.1">
    <property type="nucleotide sequence ID" value="NZ_JARFPK010000037.1"/>
</dbReference>
<organism evidence="4 5">
    <name type="scientific">Candidatus Methanocrinis natronophilus</name>
    <dbReference type="NCBI Taxonomy" id="3033396"/>
    <lineage>
        <taxon>Archaea</taxon>
        <taxon>Methanobacteriati</taxon>
        <taxon>Methanobacteriota</taxon>
        <taxon>Stenosarchaea group</taxon>
        <taxon>Methanomicrobia</taxon>
        <taxon>Methanotrichales</taxon>
        <taxon>Methanotrichaceae</taxon>
        <taxon>Methanocrinis</taxon>
    </lineage>
</organism>
<keyword evidence="5" id="KW-1185">Reference proteome</keyword>
<protein>
    <submittedName>
        <fullName evidence="4">NAD(P)H-dependent oxidoreductase</fullName>
    </submittedName>
</protein>
<gene>
    <name evidence="4" type="ORF">P0O15_09365</name>
</gene>
<dbReference type="InterPro" id="IPR005025">
    <property type="entry name" value="FMN_Rdtase-like_dom"/>
</dbReference>
<dbReference type="PANTHER" id="PTHR30543">
    <property type="entry name" value="CHROMATE REDUCTASE"/>
    <property type="match status" value="1"/>
</dbReference>
<dbReference type="PANTHER" id="PTHR30543:SF21">
    <property type="entry name" value="NAD(P)H-DEPENDENT FMN REDUCTASE LOT6"/>
    <property type="match status" value="1"/>
</dbReference>
<dbReference type="Gene3D" id="3.40.50.360">
    <property type="match status" value="1"/>
</dbReference>
<dbReference type="SUPFAM" id="SSF52218">
    <property type="entry name" value="Flavoproteins"/>
    <property type="match status" value="1"/>
</dbReference>
<evidence type="ECO:0000256" key="1">
    <source>
        <dbReference type="ARBA" id="ARBA00001966"/>
    </source>
</evidence>
<evidence type="ECO:0000313" key="5">
    <source>
        <dbReference type="Proteomes" id="UP001220010"/>
    </source>
</evidence>
<dbReference type="InterPro" id="IPR050712">
    <property type="entry name" value="NAD(P)H-dep_reductase"/>
</dbReference>
<comment type="similarity">
    <text evidence="2">Belongs to the SsuE family. Isf subfamily.</text>
</comment>
<name>A0ABT5X9H8_9EURY</name>
<comment type="cofactor">
    <cofactor evidence="1">
        <name>[4Fe-4S] cluster</name>
        <dbReference type="ChEBI" id="CHEBI:49883"/>
    </cofactor>
</comment>
<comment type="caution">
    <text evidence="4">The sequence shown here is derived from an EMBL/GenBank/DDBJ whole genome shotgun (WGS) entry which is preliminary data.</text>
</comment>
<dbReference type="EMBL" id="JARFPK010000037">
    <property type="protein sequence ID" value="MDF0591365.1"/>
    <property type="molecule type" value="Genomic_DNA"/>
</dbReference>
<feature type="domain" description="NADPH-dependent FMN reductase-like" evidence="3">
    <location>
        <begin position="8"/>
        <end position="146"/>
    </location>
</feature>
<dbReference type="Proteomes" id="UP001220010">
    <property type="component" value="Unassembled WGS sequence"/>
</dbReference>
<evidence type="ECO:0000256" key="2">
    <source>
        <dbReference type="ARBA" id="ARBA00038292"/>
    </source>
</evidence>
<dbReference type="Pfam" id="PF03358">
    <property type="entry name" value="FMN_red"/>
    <property type="match status" value="1"/>
</dbReference>
<reference evidence="4 5" key="1">
    <citation type="submission" date="2023-03" db="EMBL/GenBank/DDBJ databases">
        <title>WGS of Methanotrichaceae archaeon Mx.</title>
        <authorList>
            <person name="Sorokin D.Y."/>
            <person name="Merkel A.Y."/>
        </authorList>
    </citation>
    <scope>NUCLEOTIDE SEQUENCE [LARGE SCALE GENOMIC DNA]</scope>
    <source>
        <strain evidence="4 5">Mx</strain>
    </source>
</reference>
<evidence type="ECO:0000259" key="3">
    <source>
        <dbReference type="Pfam" id="PF03358"/>
    </source>
</evidence>
<proteinExistence type="inferred from homology"/>
<dbReference type="InterPro" id="IPR029039">
    <property type="entry name" value="Flavoprotein-like_sf"/>
</dbReference>
<evidence type="ECO:0000313" key="4">
    <source>
        <dbReference type="EMBL" id="MDF0591365.1"/>
    </source>
</evidence>